<dbReference type="InterPro" id="IPR058199">
    <property type="entry name" value="BlaB//VIM/IMP-1"/>
</dbReference>
<evidence type="ECO:0000256" key="1">
    <source>
        <dbReference type="ARBA" id="ARBA00001526"/>
    </source>
</evidence>
<organism evidence="16 17">
    <name type="scientific">Aquirufa originis</name>
    <dbReference type="NCBI Taxonomy" id="3096514"/>
    <lineage>
        <taxon>Bacteria</taxon>
        <taxon>Pseudomonadati</taxon>
        <taxon>Bacteroidota</taxon>
        <taxon>Cytophagia</taxon>
        <taxon>Cytophagales</taxon>
        <taxon>Flectobacillaceae</taxon>
        <taxon>Aquirufa</taxon>
    </lineage>
</organism>
<dbReference type="SUPFAM" id="SSF56281">
    <property type="entry name" value="Metallo-hydrolase/oxidoreductase"/>
    <property type="match status" value="1"/>
</dbReference>
<protein>
    <recommendedName>
        <fullName evidence="6 13">Beta-lactamase</fullName>
        <ecNumber evidence="6 13">3.5.2.6</ecNumber>
    </recommendedName>
</protein>
<evidence type="ECO:0000256" key="2">
    <source>
        <dbReference type="ARBA" id="ARBA00001947"/>
    </source>
</evidence>
<evidence type="ECO:0000256" key="13">
    <source>
        <dbReference type="RuleBase" id="RU361140"/>
    </source>
</evidence>
<evidence type="ECO:0000256" key="11">
    <source>
        <dbReference type="ARBA" id="ARBA00022833"/>
    </source>
</evidence>
<dbReference type="PANTHER" id="PTHR42951">
    <property type="entry name" value="METALLO-BETA-LACTAMASE DOMAIN-CONTAINING"/>
    <property type="match status" value="1"/>
</dbReference>
<dbReference type="GO" id="GO:0008800">
    <property type="term" value="F:beta-lactamase activity"/>
    <property type="evidence" value="ECO:0007669"/>
    <property type="project" value="UniProtKB-EC"/>
</dbReference>
<dbReference type="InterPro" id="IPR001279">
    <property type="entry name" value="Metallo-B-lactamas"/>
</dbReference>
<evidence type="ECO:0000256" key="3">
    <source>
        <dbReference type="ARBA" id="ARBA00004418"/>
    </source>
</evidence>
<evidence type="ECO:0000256" key="14">
    <source>
        <dbReference type="SAM" id="SignalP"/>
    </source>
</evidence>
<evidence type="ECO:0000313" key="16">
    <source>
        <dbReference type="EMBL" id="MFD3293466.1"/>
    </source>
</evidence>
<keyword evidence="12 13" id="KW-0046">Antibiotic resistance</keyword>
<comment type="similarity">
    <text evidence="4 13">Belongs to the metallo-beta-lactamase superfamily. Class-B beta-lactamase family.</text>
</comment>
<accession>A0ABW6D8Z4</accession>
<dbReference type="InterPro" id="IPR050855">
    <property type="entry name" value="NDM-1-like"/>
</dbReference>
<dbReference type="PROSITE" id="PS00744">
    <property type="entry name" value="BETA_LACTAMASE_B_2"/>
    <property type="match status" value="1"/>
</dbReference>
<evidence type="ECO:0000259" key="15">
    <source>
        <dbReference type="SMART" id="SM00849"/>
    </source>
</evidence>
<feature type="chain" id="PRO_5045262199" description="Beta-lactamase" evidence="14">
    <location>
        <begin position="19"/>
        <end position="235"/>
    </location>
</feature>
<dbReference type="Proteomes" id="UP001598112">
    <property type="component" value="Unassembled WGS sequence"/>
</dbReference>
<dbReference type="PROSITE" id="PS00743">
    <property type="entry name" value="BETA_LACTAMASE_B_1"/>
    <property type="match status" value="1"/>
</dbReference>
<reference evidence="16 17" key="1">
    <citation type="submission" date="2024-03" db="EMBL/GenBank/DDBJ databases">
        <title>Aquirufa genome sequencing.</title>
        <authorList>
            <person name="Pitt A."/>
            <person name="Hahn M.W."/>
        </authorList>
    </citation>
    <scope>NUCLEOTIDE SEQUENCE [LARGE SCALE GENOMIC DNA]</scope>
    <source>
        <strain evidence="16 17">KTFRIE-69F</strain>
    </source>
</reference>
<keyword evidence="11 13" id="KW-0862">Zinc</keyword>
<dbReference type="InterPro" id="IPR001018">
    <property type="entry name" value="Beta-lactamase_class-B_CS"/>
</dbReference>
<name>A0ABW6D8Z4_9BACT</name>
<comment type="subcellular location">
    <subcellularLocation>
        <location evidence="3">Periplasm</location>
    </subcellularLocation>
</comment>
<evidence type="ECO:0000256" key="10">
    <source>
        <dbReference type="ARBA" id="ARBA00022801"/>
    </source>
</evidence>
<dbReference type="SMART" id="SM00849">
    <property type="entry name" value="Lactamase_B"/>
    <property type="match status" value="1"/>
</dbReference>
<keyword evidence="7 13" id="KW-0479">Metal-binding</keyword>
<dbReference type="InterPro" id="IPR036866">
    <property type="entry name" value="RibonucZ/Hydroxyglut_hydro"/>
</dbReference>
<comment type="catalytic activity">
    <reaction evidence="1 13">
        <text>a beta-lactam + H2O = a substituted beta-amino acid</text>
        <dbReference type="Rhea" id="RHEA:20401"/>
        <dbReference type="ChEBI" id="CHEBI:15377"/>
        <dbReference type="ChEBI" id="CHEBI:35627"/>
        <dbReference type="ChEBI" id="CHEBI:140347"/>
        <dbReference type="EC" id="3.5.2.6"/>
    </reaction>
</comment>
<evidence type="ECO:0000256" key="6">
    <source>
        <dbReference type="ARBA" id="ARBA00012865"/>
    </source>
</evidence>
<proteinExistence type="inferred from homology"/>
<feature type="domain" description="Metallo-beta-lactamase" evidence="15">
    <location>
        <begin position="46"/>
        <end position="215"/>
    </location>
</feature>
<dbReference type="EC" id="3.5.2.6" evidence="6 13"/>
<comment type="caution">
    <text evidence="16">The sequence shown here is derived from an EMBL/GenBank/DDBJ whole genome shotgun (WGS) entry which is preliminary data.</text>
</comment>
<evidence type="ECO:0000256" key="4">
    <source>
        <dbReference type="ARBA" id="ARBA00005250"/>
    </source>
</evidence>
<comment type="cofactor">
    <cofactor evidence="2 13">
        <name>Zn(2+)</name>
        <dbReference type="ChEBI" id="CHEBI:29105"/>
    </cofactor>
</comment>
<evidence type="ECO:0000313" key="17">
    <source>
        <dbReference type="Proteomes" id="UP001598112"/>
    </source>
</evidence>
<evidence type="ECO:0000256" key="7">
    <source>
        <dbReference type="ARBA" id="ARBA00022723"/>
    </source>
</evidence>
<sequence length="235" mass="26032">MRTYLLVVLLGFSPFIQAQQVLLKQLSENTFVHTSYLQTDDFGHVACNGLVIRNGKQALIFDTPTDDKGAKELIRLVQDSLRCKIVVVIPTHFHTDCLGGLQAFHEAGIASIANELTLELAKNSQMTVPEFSFHKSFTFKVGQEKVLIKFLGQGHTRDNVVGYFPSEKVLFGGCLIKEIGASKGYLGDANVETWSKTVKKVKRAFPHVKHVVPGHGEAGDSSLLDYTRKLFLSLI</sequence>
<dbReference type="Gene3D" id="3.60.15.10">
    <property type="entry name" value="Ribonuclease Z/Hydroxyacylglutathione hydrolase-like"/>
    <property type="match status" value="1"/>
</dbReference>
<dbReference type="NCBIfam" id="NF033088">
    <property type="entry name" value="bla_subclass_B1"/>
    <property type="match status" value="1"/>
</dbReference>
<dbReference type="Pfam" id="PF00753">
    <property type="entry name" value="Lactamase_B"/>
    <property type="match status" value="1"/>
</dbReference>
<dbReference type="NCBIfam" id="NF012229">
    <property type="entry name" value="bla_class_B_core"/>
    <property type="match status" value="1"/>
</dbReference>
<dbReference type="EMBL" id="JBBKXY010000002">
    <property type="protein sequence ID" value="MFD3293466.1"/>
    <property type="molecule type" value="Genomic_DNA"/>
</dbReference>
<dbReference type="CDD" id="cd16302">
    <property type="entry name" value="CcrA-like_MBL-B1"/>
    <property type="match status" value="1"/>
</dbReference>
<gene>
    <name evidence="16" type="primary">bla</name>
    <name evidence="16" type="ORF">SKC35_07190</name>
</gene>
<evidence type="ECO:0000256" key="9">
    <source>
        <dbReference type="ARBA" id="ARBA00022764"/>
    </source>
</evidence>
<dbReference type="PANTHER" id="PTHR42951:SF4">
    <property type="entry name" value="ACYL-COENZYME A THIOESTERASE MBLAC2"/>
    <property type="match status" value="1"/>
</dbReference>
<keyword evidence="17" id="KW-1185">Reference proteome</keyword>
<keyword evidence="10 13" id="KW-0378">Hydrolase</keyword>
<evidence type="ECO:0000256" key="8">
    <source>
        <dbReference type="ARBA" id="ARBA00022729"/>
    </source>
</evidence>
<keyword evidence="8 14" id="KW-0732">Signal</keyword>
<keyword evidence="9" id="KW-0574">Periplasm</keyword>
<evidence type="ECO:0000256" key="12">
    <source>
        <dbReference type="ARBA" id="ARBA00023251"/>
    </source>
</evidence>
<feature type="signal peptide" evidence="14">
    <location>
        <begin position="1"/>
        <end position="18"/>
    </location>
</feature>
<evidence type="ECO:0000256" key="5">
    <source>
        <dbReference type="ARBA" id="ARBA00011245"/>
    </source>
</evidence>
<dbReference type="RefSeq" id="WP_377978713.1">
    <property type="nucleotide sequence ID" value="NZ_JBBKXY010000002.1"/>
</dbReference>
<comment type="subunit">
    <text evidence="5">Monomer.</text>
</comment>